<dbReference type="EMBL" id="BAABZQ010000001">
    <property type="protein sequence ID" value="GAA6500442.1"/>
    <property type="molecule type" value="Genomic_DNA"/>
</dbReference>
<reference evidence="1 2" key="1">
    <citation type="submission" date="2024-04" db="EMBL/GenBank/DDBJ databases">
        <title>Defined microbial consortia suppress multidrug-resistant proinflammatory Enterobacteriaceae via ecological control.</title>
        <authorList>
            <person name="Furuichi M."/>
            <person name="Kawaguchi T."/>
            <person name="Pust M."/>
            <person name="Yasuma K."/>
            <person name="Plichta D."/>
            <person name="Hasegawa N."/>
            <person name="Ohya T."/>
            <person name="Bhattarai S."/>
            <person name="Sasajima S."/>
            <person name="Aoto Y."/>
            <person name="Tuganbaev T."/>
            <person name="Yaginuma M."/>
            <person name="Ueda M."/>
            <person name="Okahashi N."/>
            <person name="Amafuji K."/>
            <person name="Kiridooshi Y."/>
            <person name="Sugita K."/>
            <person name="Strazar M."/>
            <person name="Skelly A."/>
            <person name="Suda W."/>
            <person name="Hattori M."/>
            <person name="Nakamoto N."/>
            <person name="Caballero S."/>
            <person name="Norman J."/>
            <person name="Olle B."/>
            <person name="Tanoue T."/>
            <person name="Arita M."/>
            <person name="Bucci V."/>
            <person name="Atarashi K."/>
            <person name="Xavier R."/>
            <person name="Honda K."/>
        </authorList>
    </citation>
    <scope>NUCLEOTIDE SEQUENCE [LARGE SCALE GENOMIC DNA]</scope>
    <source>
        <strain evidence="2">k34-0107-D12</strain>
    </source>
</reference>
<dbReference type="Proteomes" id="UP001600941">
    <property type="component" value="Unassembled WGS sequence"/>
</dbReference>
<keyword evidence="2" id="KW-1185">Reference proteome</keyword>
<accession>A0ABQ0BV71</accession>
<gene>
    <name evidence="1" type="ORF">K340107D12_32580</name>
</gene>
<protein>
    <submittedName>
        <fullName evidence="1">Uncharacterized protein</fullName>
    </submittedName>
</protein>
<sequence>MSAAVQQFKLDDDTKKIVKAIIHADAKRQKRKRAGRQTEFDRKAEEAIRAAKENMRLCGYDDNARQHMIGKIYESLLYNQPWEMLGETYCCRRLFYEYRKEFCYYVAEHLGIIEGAAAAGSKAVQKQATN</sequence>
<evidence type="ECO:0000313" key="1">
    <source>
        <dbReference type="EMBL" id="GAA6500442.1"/>
    </source>
</evidence>
<comment type="caution">
    <text evidence="1">The sequence shown here is derived from an EMBL/GenBank/DDBJ whole genome shotgun (WGS) entry which is preliminary data.</text>
</comment>
<evidence type="ECO:0000313" key="2">
    <source>
        <dbReference type="Proteomes" id="UP001600941"/>
    </source>
</evidence>
<proteinExistence type="predicted"/>
<name>A0ABQ0BV71_9FIRM</name>
<organism evidence="1 2">
    <name type="scientific">Blautia parvula</name>
    <dbReference type="NCBI Taxonomy" id="2877527"/>
    <lineage>
        <taxon>Bacteria</taxon>
        <taxon>Bacillati</taxon>
        <taxon>Bacillota</taxon>
        <taxon>Clostridia</taxon>
        <taxon>Lachnospirales</taxon>
        <taxon>Lachnospiraceae</taxon>
        <taxon>Blautia</taxon>
    </lineage>
</organism>